<feature type="region of interest" description="Disordered" evidence="1">
    <location>
        <begin position="1"/>
        <end position="84"/>
    </location>
</feature>
<protein>
    <submittedName>
        <fullName evidence="2">Uncharacterized protein</fullName>
    </submittedName>
</protein>
<reference evidence="2 3" key="1">
    <citation type="submission" date="2019-03" db="EMBL/GenBank/DDBJ databases">
        <title>First draft genome of Liparis tanakae, snailfish: a comprehensive survey of snailfish specific genes.</title>
        <authorList>
            <person name="Kim W."/>
            <person name="Song I."/>
            <person name="Jeong J.-H."/>
            <person name="Kim D."/>
            <person name="Kim S."/>
            <person name="Ryu S."/>
            <person name="Song J.Y."/>
            <person name="Lee S.K."/>
        </authorList>
    </citation>
    <scope>NUCLEOTIDE SEQUENCE [LARGE SCALE GENOMIC DNA]</scope>
    <source>
        <tissue evidence="2">Muscle</tissue>
    </source>
</reference>
<organism evidence="2 3">
    <name type="scientific">Liparis tanakae</name>
    <name type="common">Tanaka's snailfish</name>
    <dbReference type="NCBI Taxonomy" id="230148"/>
    <lineage>
        <taxon>Eukaryota</taxon>
        <taxon>Metazoa</taxon>
        <taxon>Chordata</taxon>
        <taxon>Craniata</taxon>
        <taxon>Vertebrata</taxon>
        <taxon>Euteleostomi</taxon>
        <taxon>Actinopterygii</taxon>
        <taxon>Neopterygii</taxon>
        <taxon>Teleostei</taxon>
        <taxon>Neoteleostei</taxon>
        <taxon>Acanthomorphata</taxon>
        <taxon>Eupercaria</taxon>
        <taxon>Perciformes</taxon>
        <taxon>Cottioidei</taxon>
        <taxon>Cottales</taxon>
        <taxon>Liparidae</taxon>
        <taxon>Liparis</taxon>
    </lineage>
</organism>
<dbReference type="AlphaFoldDB" id="A0A4Z2EDH9"/>
<comment type="caution">
    <text evidence="2">The sequence shown here is derived from an EMBL/GenBank/DDBJ whole genome shotgun (WGS) entry which is preliminary data.</text>
</comment>
<feature type="compositionally biased region" description="Polar residues" evidence="1">
    <location>
        <begin position="53"/>
        <end position="64"/>
    </location>
</feature>
<evidence type="ECO:0000313" key="2">
    <source>
        <dbReference type="EMBL" id="TNN26554.1"/>
    </source>
</evidence>
<feature type="compositionally biased region" description="Low complexity" evidence="1">
    <location>
        <begin position="42"/>
        <end position="51"/>
    </location>
</feature>
<dbReference type="EMBL" id="SRLO01009997">
    <property type="protein sequence ID" value="TNN26554.1"/>
    <property type="molecule type" value="Genomic_DNA"/>
</dbReference>
<feature type="compositionally biased region" description="Pro residues" evidence="1">
    <location>
        <begin position="8"/>
        <end position="20"/>
    </location>
</feature>
<dbReference type="Proteomes" id="UP000314294">
    <property type="component" value="Unassembled WGS sequence"/>
</dbReference>
<evidence type="ECO:0000313" key="3">
    <source>
        <dbReference type="Proteomes" id="UP000314294"/>
    </source>
</evidence>
<evidence type="ECO:0000256" key="1">
    <source>
        <dbReference type="SAM" id="MobiDB-lite"/>
    </source>
</evidence>
<name>A0A4Z2EDH9_9TELE</name>
<proteinExistence type="predicted"/>
<accession>A0A4Z2EDH9</accession>
<gene>
    <name evidence="2" type="ORF">EYF80_063310</name>
</gene>
<keyword evidence="3" id="KW-1185">Reference proteome</keyword>
<sequence length="84" mass="9035">MDSSASPPHDPLSGAPPPGPAALDRPANHIAPGNRRVREHGVVTVVTVRTQRAPDNNNRISSALSPVDQRNARRRTNKDNQTEA</sequence>